<dbReference type="InterPro" id="IPR011990">
    <property type="entry name" value="TPR-like_helical_dom_sf"/>
</dbReference>
<name>A0A931NF42_9BURK</name>
<dbReference type="SUPFAM" id="SSF48452">
    <property type="entry name" value="TPR-like"/>
    <property type="match status" value="1"/>
</dbReference>
<evidence type="ECO:0000313" key="4">
    <source>
        <dbReference type="Proteomes" id="UP000613266"/>
    </source>
</evidence>
<feature type="domain" description="CHAT" evidence="2">
    <location>
        <begin position="409"/>
        <end position="716"/>
    </location>
</feature>
<evidence type="ECO:0000259" key="2">
    <source>
        <dbReference type="Pfam" id="PF12770"/>
    </source>
</evidence>
<dbReference type="Pfam" id="PF12770">
    <property type="entry name" value="CHAT"/>
    <property type="match status" value="1"/>
</dbReference>
<comment type="caution">
    <text evidence="3">The sequence shown here is derived from an EMBL/GenBank/DDBJ whole genome shotgun (WGS) entry which is preliminary data.</text>
</comment>
<dbReference type="Proteomes" id="UP000613266">
    <property type="component" value="Unassembled WGS sequence"/>
</dbReference>
<reference evidence="3" key="1">
    <citation type="submission" date="2020-12" db="EMBL/GenBank/DDBJ databases">
        <title>The genome sequence of Inhella sp. 1Y17.</title>
        <authorList>
            <person name="Liu Y."/>
        </authorList>
    </citation>
    <scope>NUCLEOTIDE SEQUENCE</scope>
    <source>
        <strain evidence="3">1Y17</strain>
    </source>
</reference>
<dbReference type="RefSeq" id="WP_198109287.1">
    <property type="nucleotide sequence ID" value="NZ_JAEDAK010000001.1"/>
</dbReference>
<sequence>MRLPAVLALCWCLALAGPARADARLSEAERLREAGALIQAEGLLRETPPTDPSLLRRWRLSQALVALQLRRADEAEALLDPLLTEARGDERALLLLAQGQLAEQRGQRDAALESYGAVELIPGAGVALQQRAWLHKARLSGKSEEVLDGLAALEPQLNEPGLQLELGRLAQRFGLEPMAYRAFERSLMQSQDPRLRAAALDGQAGLYEAAGRRDEARTLTLHALEQLKDLDAAQSAEMGVRLQFRLARLNKENPAAALAAYQRAVSQLEALRADWPLEEADGQSSQLTLFQPLYLGLVDGLLQQARARQQDQDLLRRARDALEQLRQAEIQDYLGDRCEVDALKGGQSQALPSGSAAIYPVLLDDRLELLVEDSRGLALFRSTVPPGEVRQAATLLARQLRERTPGFEPAARRLYQALLQPLEGWLAERGVGSLVWVSDGPLRLIPMGVLHDGQRFALERWTHASTLGLSMTNTQAPGLHTRPGALLAGTSEFGPVVQRLAGEAWAQSMTRALVPAGQAPETVSRELQERRLADALRLPGVGVELDRLGDLVGGRTLREAAFTVQGFGTAMQAGSPRVVHLASHGLFGGSAATSYLLAYDDLLTLGNLQTLLQGENQRRQPIELLSLSACQTAEGNERAPLGIAGAAIKARARAVLGSLWPVDDAATVRLMTGFYAAWLQNGQGKAAALREAQLQLLRDPATRHPFYWASFALIGNWL</sequence>
<accession>A0A931NF42</accession>
<gene>
    <name evidence="3" type="ORF">I7X39_02095</name>
</gene>
<feature type="signal peptide" evidence="1">
    <location>
        <begin position="1"/>
        <end position="21"/>
    </location>
</feature>
<organism evidence="3 4">
    <name type="scientific">Inhella proteolytica</name>
    <dbReference type="NCBI Taxonomy" id="2795029"/>
    <lineage>
        <taxon>Bacteria</taxon>
        <taxon>Pseudomonadati</taxon>
        <taxon>Pseudomonadota</taxon>
        <taxon>Betaproteobacteria</taxon>
        <taxon>Burkholderiales</taxon>
        <taxon>Sphaerotilaceae</taxon>
        <taxon>Inhella</taxon>
    </lineage>
</organism>
<evidence type="ECO:0000313" key="3">
    <source>
        <dbReference type="EMBL" id="MBH9575686.1"/>
    </source>
</evidence>
<feature type="chain" id="PRO_5036781771" evidence="1">
    <location>
        <begin position="22"/>
        <end position="718"/>
    </location>
</feature>
<keyword evidence="1" id="KW-0732">Signal</keyword>
<keyword evidence="4" id="KW-1185">Reference proteome</keyword>
<protein>
    <submittedName>
        <fullName evidence="3">CHAT domain-containing protein</fullName>
    </submittedName>
</protein>
<evidence type="ECO:0000256" key="1">
    <source>
        <dbReference type="SAM" id="SignalP"/>
    </source>
</evidence>
<dbReference type="EMBL" id="JAEDAK010000001">
    <property type="protein sequence ID" value="MBH9575686.1"/>
    <property type="molecule type" value="Genomic_DNA"/>
</dbReference>
<proteinExistence type="predicted"/>
<dbReference type="AlphaFoldDB" id="A0A931NF42"/>
<dbReference type="InterPro" id="IPR024983">
    <property type="entry name" value="CHAT_dom"/>
</dbReference>